<evidence type="ECO:0000256" key="10">
    <source>
        <dbReference type="SAM" id="MobiDB-lite"/>
    </source>
</evidence>
<feature type="domain" description="Fibronectin type-III" evidence="13">
    <location>
        <begin position="497"/>
        <end position="591"/>
    </location>
</feature>
<feature type="domain" description="Fibronectin type-III" evidence="13">
    <location>
        <begin position="219"/>
        <end position="308"/>
    </location>
</feature>
<gene>
    <name evidence="14" type="primary">LOC115415661</name>
</gene>
<evidence type="ECO:0000256" key="6">
    <source>
        <dbReference type="ARBA" id="ARBA00023157"/>
    </source>
</evidence>
<reference evidence="14" key="1">
    <citation type="submission" date="2019-06" db="EMBL/GenBank/DDBJ databases">
        <authorList>
            <consortium name="Wellcome Sanger Institute Data Sharing"/>
        </authorList>
    </citation>
    <scope>NUCLEOTIDE SEQUENCE [LARGE SCALE GENOMIC DNA]</scope>
</reference>
<keyword evidence="4 11" id="KW-1133">Transmembrane helix</keyword>
<dbReference type="Ensembl" id="ENSSORT00005033463.1">
    <property type="protein sequence ID" value="ENSSORP00005032569.1"/>
    <property type="gene ID" value="ENSSORG00005015457.1"/>
</dbReference>
<keyword evidence="9" id="KW-0393">Immunoglobulin domain</keyword>
<evidence type="ECO:0000313" key="15">
    <source>
        <dbReference type="Proteomes" id="UP000472271"/>
    </source>
</evidence>
<evidence type="ECO:0000259" key="13">
    <source>
        <dbReference type="PROSITE" id="PS50853"/>
    </source>
</evidence>
<dbReference type="PANTHER" id="PTHR23037">
    <property type="entry name" value="CYTOKINE RECEPTOR"/>
    <property type="match status" value="1"/>
</dbReference>
<proteinExistence type="predicted"/>
<dbReference type="Gene3D" id="2.60.40.10">
    <property type="entry name" value="Immunoglobulins"/>
    <property type="match status" value="5"/>
</dbReference>
<evidence type="ECO:0000256" key="1">
    <source>
        <dbReference type="ARBA" id="ARBA00004479"/>
    </source>
</evidence>
<sequence length="781" mass="87479">MYSCLILFILILFSSFGVGWLDNICSIVPKDPYIAVGSNATIVCRSSCVPGEVFWTLNDKLVDGSLSQRIENSSDTVLQLRNFNYERATLLCHSVNNQQVLRGTTIRTFTRPRKLSCILHSENYRTLQGLPDKFTCSWEHHSNSSLKINYTVLLISPDSEQKKLCESHATNCTTKYVNGVDKNISLLESSTVIVRAETTAWQAESDPYNFDPLHILKIIPRKVHVTAFSDHLLVKWNQLERGELGPCQVKYRKAFGEETPEVVDIEALNITIKNVESCTDYHVSVRCALKHAPWSNWSQEKTVRTKLRKRDVNLHLWRTVSEPENSGVRNVHVMWKANLSRCEGTFNYTVKLMPPSEAMYGVNYASTLCENSSCDITVDQHAHRIILTIFHDDAVLAQGSFYVPAIAESFPQVTDIQTFNLNRSFLVMWRSVPDVTGYMIHWTHDGNDYHWKESKFSNATLFDLLDKTPYNMTVTPLFADKIGHGTQVSQICSRVGDPGNVTITTVQTYDRSAQVSWNIKSQEVCSGVVVNYTIFYGTQLVPEFNVTVDSARESIVLKNLDPNTQYRVQVKATGPTGTTTSNERLFETKRFDPGLIIVLSISGSIIIILILSLGLCCGIQWKKFNEKPVPNPGLSSVALWPSTGTQKGTCALYPFSNPSESICERVYTEEPLETPTPPPPATTECNPNVNPVSNQTEDITDPGSVAASDPQCETQADTAETPQPSSPGENTALLPVEGSPFNPYRSQNAVEISATKTSRQRLLPMKPQTVYVTLDMFEQRR</sequence>
<evidence type="ECO:0000256" key="5">
    <source>
        <dbReference type="ARBA" id="ARBA00023136"/>
    </source>
</evidence>
<evidence type="ECO:0000256" key="9">
    <source>
        <dbReference type="ARBA" id="ARBA00023319"/>
    </source>
</evidence>
<dbReference type="PROSITE" id="PS50853">
    <property type="entry name" value="FN3"/>
    <property type="match status" value="2"/>
</dbReference>
<keyword evidence="6" id="KW-1015">Disulfide bond</keyword>
<dbReference type="PANTHER" id="PTHR23037:SF22">
    <property type="entry name" value="CYTOKINE RECEPTOR COMMON SUBUNIT BETA"/>
    <property type="match status" value="1"/>
</dbReference>
<keyword evidence="5 11" id="KW-0472">Membrane</keyword>
<feature type="region of interest" description="Disordered" evidence="10">
    <location>
        <begin position="669"/>
        <end position="744"/>
    </location>
</feature>
<keyword evidence="3 12" id="KW-0732">Signal</keyword>
<accession>A0A673AT99</accession>
<feature type="chain" id="PRO_5025625571" evidence="12">
    <location>
        <begin position="20"/>
        <end position="781"/>
    </location>
</feature>
<comment type="subcellular location">
    <subcellularLocation>
        <location evidence="1">Membrane</location>
        <topology evidence="1">Single-pass type I membrane protein</topology>
    </subcellularLocation>
</comment>
<keyword evidence="7" id="KW-0675">Receptor</keyword>
<dbReference type="SMART" id="SM00060">
    <property type="entry name" value="FN3"/>
    <property type="match status" value="3"/>
</dbReference>
<evidence type="ECO:0000256" key="11">
    <source>
        <dbReference type="SAM" id="Phobius"/>
    </source>
</evidence>
<dbReference type="InterPro" id="IPR013783">
    <property type="entry name" value="Ig-like_fold"/>
</dbReference>
<dbReference type="AlphaFoldDB" id="A0A673AT99"/>
<dbReference type="InterPro" id="IPR036116">
    <property type="entry name" value="FN3_sf"/>
</dbReference>
<keyword evidence="8" id="KW-0325">Glycoprotein</keyword>
<dbReference type="InParanoid" id="A0A673AT99"/>
<protein>
    <submittedName>
        <fullName evidence="14">Interleukin-31 receptor subunit alpha-like</fullName>
    </submittedName>
</protein>
<dbReference type="GO" id="GO:0016064">
    <property type="term" value="P:immunoglobulin mediated immune response"/>
    <property type="evidence" value="ECO:0007669"/>
    <property type="project" value="TreeGrafter"/>
</dbReference>
<feature type="compositionally biased region" description="Polar residues" evidence="10">
    <location>
        <begin position="685"/>
        <end position="697"/>
    </location>
</feature>
<keyword evidence="2 11" id="KW-0812">Transmembrane</keyword>
<dbReference type="RefSeq" id="XP_029985188.1">
    <property type="nucleotide sequence ID" value="XM_030129328.1"/>
</dbReference>
<evidence type="ECO:0000256" key="12">
    <source>
        <dbReference type="SAM" id="SignalP"/>
    </source>
</evidence>
<dbReference type="Pfam" id="PF00041">
    <property type="entry name" value="fn3"/>
    <property type="match status" value="1"/>
</dbReference>
<dbReference type="SUPFAM" id="SSF49265">
    <property type="entry name" value="Fibronectin type III"/>
    <property type="match status" value="3"/>
</dbReference>
<dbReference type="InterPro" id="IPR036179">
    <property type="entry name" value="Ig-like_dom_sf"/>
</dbReference>
<dbReference type="Proteomes" id="UP000472271">
    <property type="component" value="Chromosome 24"/>
</dbReference>
<evidence type="ECO:0000256" key="8">
    <source>
        <dbReference type="ARBA" id="ARBA00023180"/>
    </source>
</evidence>
<dbReference type="GeneID" id="115415661"/>
<feature type="transmembrane region" description="Helical" evidence="11">
    <location>
        <begin position="594"/>
        <end position="617"/>
    </location>
</feature>
<evidence type="ECO:0000256" key="3">
    <source>
        <dbReference type="ARBA" id="ARBA00022729"/>
    </source>
</evidence>
<dbReference type="SUPFAM" id="SSF48726">
    <property type="entry name" value="Immunoglobulin"/>
    <property type="match status" value="1"/>
</dbReference>
<evidence type="ECO:0000256" key="2">
    <source>
        <dbReference type="ARBA" id="ARBA00022692"/>
    </source>
</evidence>
<reference evidence="14" key="2">
    <citation type="submission" date="2025-08" db="UniProtKB">
        <authorList>
            <consortium name="Ensembl"/>
        </authorList>
    </citation>
    <scope>IDENTIFICATION</scope>
</reference>
<feature type="compositionally biased region" description="Polar residues" evidence="10">
    <location>
        <begin position="711"/>
        <end position="729"/>
    </location>
</feature>
<reference evidence="14" key="3">
    <citation type="submission" date="2025-09" db="UniProtKB">
        <authorList>
            <consortium name="Ensembl"/>
        </authorList>
    </citation>
    <scope>IDENTIFICATION</scope>
</reference>
<evidence type="ECO:0000256" key="4">
    <source>
        <dbReference type="ARBA" id="ARBA00022989"/>
    </source>
</evidence>
<evidence type="ECO:0000313" key="14">
    <source>
        <dbReference type="Ensembl" id="ENSSORP00005032569.1"/>
    </source>
</evidence>
<dbReference type="GO" id="GO:0004896">
    <property type="term" value="F:cytokine receptor activity"/>
    <property type="evidence" value="ECO:0007669"/>
    <property type="project" value="TreeGrafter"/>
</dbReference>
<name>A0A673AT99_9TELE</name>
<dbReference type="CDD" id="cd00063">
    <property type="entry name" value="FN3"/>
    <property type="match status" value="2"/>
</dbReference>
<dbReference type="OrthoDB" id="9828391at2759"/>
<feature type="signal peptide" evidence="12">
    <location>
        <begin position="1"/>
        <end position="19"/>
    </location>
</feature>
<dbReference type="GO" id="GO:0009897">
    <property type="term" value="C:external side of plasma membrane"/>
    <property type="evidence" value="ECO:0007669"/>
    <property type="project" value="TreeGrafter"/>
</dbReference>
<dbReference type="InterPro" id="IPR003961">
    <property type="entry name" value="FN3_dom"/>
</dbReference>
<evidence type="ECO:0000256" key="7">
    <source>
        <dbReference type="ARBA" id="ARBA00023170"/>
    </source>
</evidence>
<keyword evidence="15" id="KW-1185">Reference proteome</keyword>
<organism evidence="14 15">
    <name type="scientific">Sphaeramia orbicularis</name>
    <name type="common">orbiculate cardinalfish</name>
    <dbReference type="NCBI Taxonomy" id="375764"/>
    <lineage>
        <taxon>Eukaryota</taxon>
        <taxon>Metazoa</taxon>
        <taxon>Chordata</taxon>
        <taxon>Craniata</taxon>
        <taxon>Vertebrata</taxon>
        <taxon>Euteleostomi</taxon>
        <taxon>Actinopterygii</taxon>
        <taxon>Neopterygii</taxon>
        <taxon>Teleostei</taxon>
        <taxon>Neoteleostei</taxon>
        <taxon>Acanthomorphata</taxon>
        <taxon>Gobiaria</taxon>
        <taxon>Kurtiformes</taxon>
        <taxon>Apogonoidei</taxon>
        <taxon>Apogonidae</taxon>
        <taxon>Apogoninae</taxon>
        <taxon>Sphaeramia</taxon>
    </lineage>
</organism>